<reference evidence="12 13" key="1">
    <citation type="journal article" date="2010" name="Nature">
        <title>The Ectocarpus genome and the independent evolution of multicellularity in brown algae.</title>
        <authorList>
            <person name="Cock J.M."/>
            <person name="Sterck L."/>
            <person name="Rouze P."/>
            <person name="Scornet D."/>
            <person name="Allen A.E."/>
            <person name="Amoutzias G."/>
            <person name="Anthouard V."/>
            <person name="Artiguenave F."/>
            <person name="Aury J.M."/>
            <person name="Badger J.H."/>
            <person name="Beszteri B."/>
            <person name="Billiau K."/>
            <person name="Bonnet E."/>
            <person name="Bothwell J.H."/>
            <person name="Bowler C."/>
            <person name="Boyen C."/>
            <person name="Brownlee C."/>
            <person name="Carrano C.J."/>
            <person name="Charrier B."/>
            <person name="Cho G.Y."/>
            <person name="Coelho S.M."/>
            <person name="Collen J."/>
            <person name="Corre E."/>
            <person name="Da Silva C."/>
            <person name="Delage L."/>
            <person name="Delaroque N."/>
            <person name="Dittami S.M."/>
            <person name="Doulbeau S."/>
            <person name="Elias M."/>
            <person name="Farnham G."/>
            <person name="Gachon C.M."/>
            <person name="Gschloessl B."/>
            <person name="Heesch S."/>
            <person name="Jabbari K."/>
            <person name="Jubin C."/>
            <person name="Kawai H."/>
            <person name="Kimura K."/>
            <person name="Kloareg B."/>
            <person name="Kupper F.C."/>
            <person name="Lang D."/>
            <person name="Le Bail A."/>
            <person name="Leblanc C."/>
            <person name="Lerouge P."/>
            <person name="Lohr M."/>
            <person name="Lopez P.J."/>
            <person name="Martens C."/>
            <person name="Maumus F."/>
            <person name="Michel G."/>
            <person name="Miranda-Saavedra D."/>
            <person name="Morales J."/>
            <person name="Moreau H."/>
            <person name="Motomura T."/>
            <person name="Nagasato C."/>
            <person name="Napoli C.A."/>
            <person name="Nelson D.R."/>
            <person name="Nyvall-Collen P."/>
            <person name="Peters A.F."/>
            <person name="Pommier C."/>
            <person name="Potin P."/>
            <person name="Poulain J."/>
            <person name="Quesneville H."/>
            <person name="Read B."/>
            <person name="Rensing S.A."/>
            <person name="Ritter A."/>
            <person name="Rousvoal S."/>
            <person name="Samanta M."/>
            <person name="Samson G."/>
            <person name="Schroeder D.C."/>
            <person name="Segurens B."/>
            <person name="Strittmatter M."/>
            <person name="Tonon T."/>
            <person name="Tregear J.W."/>
            <person name="Valentin K."/>
            <person name="von Dassow P."/>
            <person name="Yamagishi T."/>
            <person name="Van de Peer Y."/>
            <person name="Wincker P."/>
        </authorList>
    </citation>
    <scope>NUCLEOTIDE SEQUENCE [LARGE SCALE GENOMIC DNA]</scope>
    <source>
        <strain evidence="13">Ec32 / CCAP1310/4</strain>
    </source>
</reference>
<evidence type="ECO:0000259" key="11">
    <source>
        <dbReference type="PROSITE" id="PS50222"/>
    </source>
</evidence>
<dbReference type="STRING" id="2880.D7FI95"/>
<dbReference type="SUPFAM" id="SSF47473">
    <property type="entry name" value="EF-hand"/>
    <property type="match status" value="1"/>
</dbReference>
<evidence type="ECO:0000256" key="7">
    <source>
        <dbReference type="ARBA" id="ARBA00022840"/>
    </source>
</evidence>
<sequence>MKTVPLGAGKNSLAMGQLRSELDLIRRLDHPNIVRLQEVFETEDSLFLVMDLCTGGDMMTRWERNRRLRYSEDEAALTVKKIVNAVRYCHKQHVVHRDLKLENLLWEHPGENAEPQLVDFGLGVKFSNEDETFHQDVGSLYYVAPEVLGRNYTKACDCWSIGVIAYMLLAGAPPFMAPSDEGVKIKIKWARVSFPKEVWAKISDDAKDFIKRMLVKSPAKRMSADEACAHPWMTKPRHKQNGVEPVAQAQAMSERQEEGKGGEGAAAVAAAPPTTESSAALDPELVRRLRNFADYGKLKRVALGVIAHSLTPAEIRTLRTEFQNVDVEGRGEISPMDLKNALNKSDNYTDEEVEKLFEQMDLDQDGTIGFTEFVAACLHEGHVRDENLRLAFDRLDYDDTGKVTLDNLLEVIGHTSNERTINKEITDAEVFDALVGEEGKGVSYDLFKKAMIKNFASTDLNSPSVFSTLVRAASKLSIEELARVTGGSTEDADTIISGSQAILHGGNSTDALKTMDLQSEEAQHRQRSVDSVTSTEGDGAQYF</sequence>
<feature type="compositionally biased region" description="Low complexity" evidence="9">
    <location>
        <begin position="265"/>
        <end position="277"/>
    </location>
</feature>
<dbReference type="InterPro" id="IPR011009">
    <property type="entry name" value="Kinase-like_dom_sf"/>
</dbReference>
<protein>
    <submittedName>
        <fullName evidence="12">Protein kinase domain containing protein</fullName>
        <ecNumber evidence="12">2.7.11.1</ecNumber>
    </submittedName>
</protein>
<dbReference type="PROSITE" id="PS50011">
    <property type="entry name" value="PROTEIN_KINASE_DOM"/>
    <property type="match status" value="1"/>
</dbReference>
<accession>D7FI95</accession>
<dbReference type="SMART" id="SM00054">
    <property type="entry name" value="EFh"/>
    <property type="match status" value="3"/>
</dbReference>
<evidence type="ECO:0000256" key="4">
    <source>
        <dbReference type="ARBA" id="ARBA00022741"/>
    </source>
</evidence>
<dbReference type="EMBL" id="FN649760">
    <property type="protein sequence ID" value="CBJ28720.1"/>
    <property type="molecule type" value="Genomic_DNA"/>
</dbReference>
<feature type="domain" description="EF-hand" evidence="11">
    <location>
        <begin position="348"/>
        <end position="383"/>
    </location>
</feature>
<dbReference type="Gene3D" id="1.10.510.10">
    <property type="entry name" value="Transferase(Phosphotransferase) domain 1"/>
    <property type="match status" value="1"/>
</dbReference>
<evidence type="ECO:0000256" key="5">
    <source>
        <dbReference type="ARBA" id="ARBA00022777"/>
    </source>
</evidence>
<dbReference type="Pfam" id="PF00069">
    <property type="entry name" value="Pkinase"/>
    <property type="match status" value="1"/>
</dbReference>
<keyword evidence="6" id="KW-0106">Calcium</keyword>
<dbReference type="InterPro" id="IPR000719">
    <property type="entry name" value="Prot_kinase_dom"/>
</dbReference>
<dbReference type="FunFam" id="1.10.510.10:FF:000571">
    <property type="entry name" value="Maternal embryonic leucine zipper kinase"/>
    <property type="match status" value="1"/>
</dbReference>
<dbReference type="PROSITE" id="PS00018">
    <property type="entry name" value="EF_HAND_1"/>
    <property type="match status" value="1"/>
</dbReference>
<organism evidence="12 13">
    <name type="scientific">Ectocarpus siliculosus</name>
    <name type="common">Brown alga</name>
    <name type="synonym">Conferva siliculosa</name>
    <dbReference type="NCBI Taxonomy" id="2880"/>
    <lineage>
        <taxon>Eukaryota</taxon>
        <taxon>Sar</taxon>
        <taxon>Stramenopiles</taxon>
        <taxon>Ochrophyta</taxon>
        <taxon>PX clade</taxon>
        <taxon>Phaeophyceae</taxon>
        <taxon>Ectocarpales</taxon>
        <taxon>Ectocarpaceae</taxon>
        <taxon>Ectocarpus</taxon>
    </lineage>
</organism>
<dbReference type="Proteomes" id="UP000002630">
    <property type="component" value="Unassembled WGS sequence"/>
</dbReference>
<dbReference type="EC" id="2.7.11.1" evidence="12"/>
<dbReference type="AlphaFoldDB" id="D7FI95"/>
<name>D7FI95_ECTSI</name>
<dbReference type="SMART" id="SM00220">
    <property type="entry name" value="S_TKc"/>
    <property type="match status" value="1"/>
</dbReference>
<keyword evidence="13" id="KW-1185">Reference proteome</keyword>
<evidence type="ECO:0000256" key="1">
    <source>
        <dbReference type="ARBA" id="ARBA00001946"/>
    </source>
</evidence>
<dbReference type="InterPro" id="IPR018247">
    <property type="entry name" value="EF_Hand_1_Ca_BS"/>
</dbReference>
<keyword evidence="5 12" id="KW-0418">Kinase</keyword>
<dbReference type="GO" id="GO:0005509">
    <property type="term" value="F:calcium ion binding"/>
    <property type="evidence" value="ECO:0007669"/>
    <property type="project" value="InterPro"/>
</dbReference>
<evidence type="ECO:0000256" key="9">
    <source>
        <dbReference type="SAM" id="MobiDB-lite"/>
    </source>
</evidence>
<evidence type="ECO:0000313" key="13">
    <source>
        <dbReference type="Proteomes" id="UP000002630"/>
    </source>
</evidence>
<evidence type="ECO:0000256" key="2">
    <source>
        <dbReference type="ARBA" id="ARBA00022527"/>
    </source>
</evidence>
<dbReference type="OrthoDB" id="40902at2759"/>
<comment type="cofactor">
    <cofactor evidence="1">
        <name>Mg(2+)</name>
        <dbReference type="ChEBI" id="CHEBI:18420"/>
    </cofactor>
</comment>
<gene>
    <name evidence="12" type="primary">CDPK:3</name>
    <name evidence="12" type="ORF">Esi_0118_0084</name>
</gene>
<dbReference type="GO" id="GO:0004674">
    <property type="term" value="F:protein serine/threonine kinase activity"/>
    <property type="evidence" value="ECO:0007669"/>
    <property type="project" value="UniProtKB-KW"/>
</dbReference>
<feature type="domain" description="Protein kinase" evidence="10">
    <location>
        <begin position="1"/>
        <end position="233"/>
    </location>
</feature>
<keyword evidence="2" id="KW-0723">Serine/threonine-protein kinase</keyword>
<comment type="similarity">
    <text evidence="8">Belongs to the protein kinase superfamily. Ser/Thr protein kinase family. CDPK subfamily.</text>
</comment>
<evidence type="ECO:0000313" key="12">
    <source>
        <dbReference type="EMBL" id="CBJ28720.1"/>
    </source>
</evidence>
<evidence type="ECO:0000256" key="8">
    <source>
        <dbReference type="ARBA" id="ARBA00024334"/>
    </source>
</evidence>
<dbReference type="PANTHER" id="PTHR24349">
    <property type="entry name" value="SERINE/THREONINE-PROTEIN KINASE"/>
    <property type="match status" value="1"/>
</dbReference>
<feature type="region of interest" description="Disordered" evidence="9">
    <location>
        <begin position="235"/>
        <end position="277"/>
    </location>
</feature>
<dbReference type="PROSITE" id="PS50222">
    <property type="entry name" value="EF_HAND_2"/>
    <property type="match status" value="1"/>
</dbReference>
<proteinExistence type="inferred from homology"/>
<dbReference type="CDD" id="cd00051">
    <property type="entry name" value="EFh"/>
    <property type="match status" value="1"/>
</dbReference>
<dbReference type="InterPro" id="IPR002048">
    <property type="entry name" value="EF_hand_dom"/>
</dbReference>
<dbReference type="eggNOG" id="KOG0032">
    <property type="taxonomic scope" value="Eukaryota"/>
</dbReference>
<evidence type="ECO:0000256" key="3">
    <source>
        <dbReference type="ARBA" id="ARBA00022679"/>
    </source>
</evidence>
<dbReference type="CDD" id="cd05117">
    <property type="entry name" value="STKc_CAMK"/>
    <property type="match status" value="1"/>
</dbReference>
<dbReference type="GO" id="GO:0005524">
    <property type="term" value="F:ATP binding"/>
    <property type="evidence" value="ECO:0007669"/>
    <property type="project" value="UniProtKB-KW"/>
</dbReference>
<dbReference type="InParanoid" id="D7FI95"/>
<dbReference type="InterPro" id="IPR011992">
    <property type="entry name" value="EF-hand-dom_pair"/>
</dbReference>
<dbReference type="SUPFAM" id="SSF56112">
    <property type="entry name" value="Protein kinase-like (PK-like)"/>
    <property type="match status" value="1"/>
</dbReference>
<keyword evidence="7" id="KW-0067">ATP-binding</keyword>
<keyword evidence="4" id="KW-0547">Nucleotide-binding</keyword>
<dbReference type="Gene3D" id="1.10.238.10">
    <property type="entry name" value="EF-hand"/>
    <property type="match status" value="2"/>
</dbReference>
<feature type="region of interest" description="Disordered" evidence="9">
    <location>
        <begin position="521"/>
        <end position="543"/>
    </location>
</feature>
<evidence type="ECO:0000259" key="10">
    <source>
        <dbReference type="PROSITE" id="PS50011"/>
    </source>
</evidence>
<dbReference type="Pfam" id="PF13499">
    <property type="entry name" value="EF-hand_7"/>
    <property type="match status" value="1"/>
</dbReference>
<dbReference type="InterPro" id="IPR050205">
    <property type="entry name" value="CDPK_Ser/Thr_kinases"/>
</dbReference>
<keyword evidence="3 12" id="KW-0808">Transferase</keyword>
<evidence type="ECO:0000256" key="6">
    <source>
        <dbReference type="ARBA" id="ARBA00022837"/>
    </source>
</evidence>